<dbReference type="PROSITE" id="PS50835">
    <property type="entry name" value="IG_LIKE"/>
    <property type="match status" value="1"/>
</dbReference>
<feature type="domain" description="Ig-like" evidence="2">
    <location>
        <begin position="25"/>
        <end position="134"/>
    </location>
</feature>
<dbReference type="EMBL" id="JARQZJ010000005">
    <property type="protein sequence ID" value="KAK9871070.1"/>
    <property type="molecule type" value="Genomic_DNA"/>
</dbReference>
<dbReference type="AlphaFoldDB" id="A0AAW1TTF0"/>
<feature type="chain" id="PRO_5043519905" description="Ig-like domain-containing protein" evidence="1">
    <location>
        <begin position="24"/>
        <end position="338"/>
    </location>
</feature>
<organism evidence="3 4">
    <name type="scientific">Henosepilachna vigintioctopunctata</name>
    <dbReference type="NCBI Taxonomy" id="420089"/>
    <lineage>
        <taxon>Eukaryota</taxon>
        <taxon>Metazoa</taxon>
        <taxon>Ecdysozoa</taxon>
        <taxon>Arthropoda</taxon>
        <taxon>Hexapoda</taxon>
        <taxon>Insecta</taxon>
        <taxon>Pterygota</taxon>
        <taxon>Neoptera</taxon>
        <taxon>Endopterygota</taxon>
        <taxon>Coleoptera</taxon>
        <taxon>Polyphaga</taxon>
        <taxon>Cucujiformia</taxon>
        <taxon>Coccinelloidea</taxon>
        <taxon>Coccinellidae</taxon>
        <taxon>Epilachninae</taxon>
        <taxon>Epilachnini</taxon>
        <taxon>Henosepilachna</taxon>
    </lineage>
</organism>
<protein>
    <recommendedName>
        <fullName evidence="2">Ig-like domain-containing protein</fullName>
    </recommendedName>
</protein>
<dbReference type="PANTHER" id="PTHR21261">
    <property type="entry name" value="BEAT PROTEIN"/>
    <property type="match status" value="1"/>
</dbReference>
<evidence type="ECO:0000313" key="4">
    <source>
        <dbReference type="Proteomes" id="UP001431783"/>
    </source>
</evidence>
<dbReference type="Proteomes" id="UP001431783">
    <property type="component" value="Unassembled WGS sequence"/>
</dbReference>
<name>A0AAW1TTF0_9CUCU</name>
<proteinExistence type="predicted"/>
<dbReference type="InterPro" id="IPR007110">
    <property type="entry name" value="Ig-like_dom"/>
</dbReference>
<evidence type="ECO:0000313" key="3">
    <source>
        <dbReference type="EMBL" id="KAK9871070.1"/>
    </source>
</evidence>
<dbReference type="PANTHER" id="PTHR21261:SF6">
    <property type="entry name" value="BEATEN PATH IIA-RELATED"/>
    <property type="match status" value="1"/>
</dbReference>
<gene>
    <name evidence="3" type="ORF">WA026_011351</name>
</gene>
<accession>A0AAW1TTF0</accession>
<dbReference type="FunFam" id="2.60.40.10:FF:000437">
    <property type="entry name" value="Beat-IIIc, isoform A"/>
    <property type="match status" value="1"/>
</dbReference>
<dbReference type="Gene3D" id="2.60.40.10">
    <property type="entry name" value="Immunoglobulins"/>
    <property type="match status" value="1"/>
</dbReference>
<sequence>MTFNTLQIGICLFLSFSSKGVMSIPDVNGVKLTIEPKVVRRFQFATLRCLYDTEESALYAVKWYRGSNEFYRYEPKEEPKTKVFPYQGIVVDENNSNSTQVVLRDIDFNIAGNFTCEITKDITFSTLSDTQTMSVVHLPEFPPTISVDGEPLDCGDTLRANCTSQPARPPARLTLILNGLVVAKSDPLTFRQTQEMAWSDLSLEVLLTEFYFAQGRLILQCKAEIDDIYREEATLQLASVRNPVHERVSAVGAANVSKRTLLLSFISLCCPILLSFKIQRILRNLVNKDTSPNFHSGEASSVSSSLMTPQCMQYSCIGSNTGSDKEEQKHHRLYAEGN</sequence>
<feature type="signal peptide" evidence="1">
    <location>
        <begin position="1"/>
        <end position="23"/>
    </location>
</feature>
<evidence type="ECO:0000259" key="2">
    <source>
        <dbReference type="PROSITE" id="PS50835"/>
    </source>
</evidence>
<evidence type="ECO:0000256" key="1">
    <source>
        <dbReference type="SAM" id="SignalP"/>
    </source>
</evidence>
<dbReference type="InterPro" id="IPR013783">
    <property type="entry name" value="Ig-like_fold"/>
</dbReference>
<comment type="caution">
    <text evidence="3">The sequence shown here is derived from an EMBL/GenBank/DDBJ whole genome shotgun (WGS) entry which is preliminary data.</text>
</comment>
<keyword evidence="1" id="KW-0732">Signal</keyword>
<keyword evidence="4" id="KW-1185">Reference proteome</keyword>
<reference evidence="3 4" key="1">
    <citation type="submission" date="2023-03" db="EMBL/GenBank/DDBJ databases">
        <title>Genome insight into feeding habits of ladybird beetles.</title>
        <authorList>
            <person name="Li H.-S."/>
            <person name="Huang Y.-H."/>
            <person name="Pang H."/>
        </authorList>
    </citation>
    <scope>NUCLEOTIDE SEQUENCE [LARGE SCALE GENOMIC DNA]</scope>
    <source>
        <strain evidence="3">SYSU_2023b</strain>
        <tissue evidence="3">Whole body</tissue>
    </source>
</reference>